<dbReference type="PANTHER" id="PTHR34039">
    <property type="entry name" value="UPF0102 PROTEIN YRAN"/>
    <property type="match status" value="1"/>
</dbReference>
<evidence type="ECO:0000256" key="2">
    <source>
        <dbReference type="HAMAP-Rule" id="MF_00048"/>
    </source>
</evidence>
<evidence type="ECO:0000256" key="1">
    <source>
        <dbReference type="ARBA" id="ARBA00006738"/>
    </source>
</evidence>
<proteinExistence type="inferred from homology"/>
<comment type="caution">
    <text evidence="3">The sequence shown here is derived from an EMBL/GenBank/DDBJ whole genome shotgun (WGS) entry which is preliminary data.</text>
</comment>
<dbReference type="PANTHER" id="PTHR34039:SF1">
    <property type="entry name" value="UPF0102 PROTEIN YRAN"/>
    <property type="match status" value="1"/>
</dbReference>
<comment type="similarity">
    <text evidence="1 2">Belongs to the UPF0102 family.</text>
</comment>
<reference evidence="3" key="1">
    <citation type="submission" date="2019-04" db="EMBL/GenBank/DDBJ databases">
        <title>Evolution of Biomass-Degrading Anaerobic Consortia Revealed by Metagenomics.</title>
        <authorList>
            <person name="Peng X."/>
        </authorList>
    </citation>
    <scope>NUCLEOTIDE SEQUENCE</scope>
    <source>
        <strain evidence="3">SIG66</strain>
    </source>
</reference>
<dbReference type="InterPro" id="IPR011856">
    <property type="entry name" value="tRNA_endonuc-like_dom_sf"/>
</dbReference>
<dbReference type="InterPro" id="IPR011335">
    <property type="entry name" value="Restrct_endonuc-II-like"/>
</dbReference>
<dbReference type="CDD" id="cd20736">
    <property type="entry name" value="PoNe_Nuclease"/>
    <property type="match status" value="1"/>
</dbReference>
<accession>A0A928HIV1</accession>
<dbReference type="NCBIfam" id="NF009150">
    <property type="entry name" value="PRK12497.1-3"/>
    <property type="match status" value="1"/>
</dbReference>
<dbReference type="AlphaFoldDB" id="A0A928HIV1"/>
<organism evidence="3 4">
    <name type="scientific">Candidatus Avelusimicrobium gallicola</name>
    <dbReference type="NCBI Taxonomy" id="2562704"/>
    <lineage>
        <taxon>Bacteria</taxon>
        <taxon>Pseudomonadati</taxon>
        <taxon>Elusimicrobiota</taxon>
        <taxon>Elusimicrobia</taxon>
        <taxon>Elusimicrobiales</taxon>
        <taxon>Elusimicrobiaceae</taxon>
        <taxon>Candidatus Avelusimicrobium</taxon>
    </lineage>
</organism>
<dbReference type="Gene3D" id="3.40.1350.10">
    <property type="match status" value="1"/>
</dbReference>
<dbReference type="NCBIfam" id="TIGR00252">
    <property type="entry name" value="YraN family protein"/>
    <property type="match status" value="1"/>
</dbReference>
<evidence type="ECO:0000313" key="4">
    <source>
        <dbReference type="Proteomes" id="UP000725649"/>
    </source>
</evidence>
<dbReference type="EMBL" id="SUVG01000005">
    <property type="protein sequence ID" value="MBE6421467.1"/>
    <property type="molecule type" value="Genomic_DNA"/>
</dbReference>
<dbReference type="Proteomes" id="UP000725649">
    <property type="component" value="Unassembled WGS sequence"/>
</dbReference>
<dbReference type="Pfam" id="PF02021">
    <property type="entry name" value="UPF0102"/>
    <property type="match status" value="1"/>
</dbReference>
<dbReference type="SUPFAM" id="SSF52980">
    <property type="entry name" value="Restriction endonuclease-like"/>
    <property type="match status" value="1"/>
</dbReference>
<dbReference type="InterPro" id="IPR003509">
    <property type="entry name" value="UPF0102_YraN-like"/>
</dbReference>
<dbReference type="HAMAP" id="MF_00048">
    <property type="entry name" value="UPF0102"/>
    <property type="match status" value="1"/>
</dbReference>
<dbReference type="NCBIfam" id="NF009154">
    <property type="entry name" value="PRK12497.3-3"/>
    <property type="match status" value="1"/>
</dbReference>
<sequence length="119" mass="13139">MKTTQIGREAETQAAAYLSQKGYTLRARNFSTPEGEIDLICQDKQTLVFVEVKARAYEAFGGPLAAVTPAKQKRIMRAAVQYVKASGSKFDSIRFDVVCVLPGKTEHIVNAFVPQRTTL</sequence>
<evidence type="ECO:0000313" key="3">
    <source>
        <dbReference type="EMBL" id="MBE6421467.1"/>
    </source>
</evidence>
<dbReference type="GO" id="GO:0003676">
    <property type="term" value="F:nucleic acid binding"/>
    <property type="evidence" value="ECO:0007669"/>
    <property type="project" value="InterPro"/>
</dbReference>
<name>A0A928HIV1_9BACT</name>
<protein>
    <recommendedName>
        <fullName evidence="2">UPF0102 protein E7027_04985</fullName>
    </recommendedName>
</protein>
<gene>
    <name evidence="3" type="ORF">E7027_04985</name>
</gene>